<feature type="transmembrane region" description="Helical" evidence="8">
    <location>
        <begin position="216"/>
        <end position="236"/>
    </location>
</feature>
<evidence type="ECO:0000256" key="6">
    <source>
        <dbReference type="ARBA" id="ARBA00022989"/>
    </source>
</evidence>
<reference evidence="10 11" key="1">
    <citation type="submission" date="2023-08" db="EMBL/GenBank/DDBJ databases">
        <authorList>
            <person name="Park J.-S."/>
        </authorList>
    </citation>
    <scope>NUCLEOTIDE SEQUENCE [LARGE SCALE GENOMIC DNA]</scope>
    <source>
        <strain evidence="10 11">2205BS29-5</strain>
    </source>
</reference>
<keyword evidence="5 8" id="KW-0812">Transmembrane</keyword>
<dbReference type="NCBIfam" id="TIGR00688">
    <property type="entry name" value="rarD"/>
    <property type="match status" value="1"/>
</dbReference>
<evidence type="ECO:0000256" key="8">
    <source>
        <dbReference type="SAM" id="Phobius"/>
    </source>
</evidence>
<keyword evidence="11" id="KW-1185">Reference proteome</keyword>
<evidence type="ECO:0000256" key="1">
    <source>
        <dbReference type="ARBA" id="ARBA00004651"/>
    </source>
</evidence>
<comment type="similarity">
    <text evidence="2">Belongs to the EamA transporter family.</text>
</comment>
<dbReference type="InterPro" id="IPR000620">
    <property type="entry name" value="EamA_dom"/>
</dbReference>
<evidence type="ECO:0000313" key="10">
    <source>
        <dbReference type="EMBL" id="MDP5305887.1"/>
    </source>
</evidence>
<dbReference type="SUPFAM" id="SSF103481">
    <property type="entry name" value="Multidrug resistance efflux transporter EmrE"/>
    <property type="match status" value="2"/>
</dbReference>
<comment type="subcellular location">
    <subcellularLocation>
        <location evidence="1">Cell membrane</location>
        <topology evidence="1">Multi-pass membrane protein</topology>
    </subcellularLocation>
</comment>
<dbReference type="PANTHER" id="PTHR22911">
    <property type="entry name" value="ACYL-MALONYL CONDENSING ENZYME-RELATED"/>
    <property type="match status" value="1"/>
</dbReference>
<evidence type="ECO:0000256" key="5">
    <source>
        <dbReference type="ARBA" id="ARBA00022692"/>
    </source>
</evidence>
<accession>A0ABT9J7W2</accession>
<feature type="transmembrane region" description="Helical" evidence="8">
    <location>
        <begin position="133"/>
        <end position="150"/>
    </location>
</feature>
<dbReference type="Pfam" id="PF00892">
    <property type="entry name" value="EamA"/>
    <property type="match status" value="1"/>
</dbReference>
<dbReference type="Proteomes" id="UP001224997">
    <property type="component" value="Unassembled WGS sequence"/>
</dbReference>
<evidence type="ECO:0000256" key="4">
    <source>
        <dbReference type="ARBA" id="ARBA00022475"/>
    </source>
</evidence>
<feature type="transmembrane region" description="Helical" evidence="8">
    <location>
        <begin position="44"/>
        <end position="61"/>
    </location>
</feature>
<feature type="transmembrane region" description="Helical" evidence="8">
    <location>
        <begin position="109"/>
        <end position="126"/>
    </location>
</feature>
<name>A0ABT9J7W2_9RHOB</name>
<protein>
    <submittedName>
        <fullName evidence="10">EamA family transporter RarD</fullName>
    </submittedName>
</protein>
<evidence type="ECO:0000259" key="9">
    <source>
        <dbReference type="Pfam" id="PF00892"/>
    </source>
</evidence>
<feature type="transmembrane region" description="Helical" evidence="8">
    <location>
        <begin position="184"/>
        <end position="204"/>
    </location>
</feature>
<keyword evidence="3" id="KW-0813">Transport</keyword>
<feature type="transmembrane region" description="Helical" evidence="8">
    <location>
        <begin position="272"/>
        <end position="293"/>
    </location>
</feature>
<organism evidence="10 11">
    <name type="scientific">Paracoccus spongiarum</name>
    <dbReference type="NCBI Taxonomy" id="3064387"/>
    <lineage>
        <taxon>Bacteria</taxon>
        <taxon>Pseudomonadati</taxon>
        <taxon>Pseudomonadota</taxon>
        <taxon>Alphaproteobacteria</taxon>
        <taxon>Rhodobacterales</taxon>
        <taxon>Paracoccaceae</taxon>
        <taxon>Paracoccus</taxon>
    </lineage>
</organism>
<feature type="domain" description="EamA" evidence="9">
    <location>
        <begin position="14"/>
        <end position="148"/>
    </location>
</feature>
<feature type="transmembrane region" description="Helical" evidence="8">
    <location>
        <begin position="12"/>
        <end position="32"/>
    </location>
</feature>
<evidence type="ECO:0000256" key="3">
    <source>
        <dbReference type="ARBA" id="ARBA00022448"/>
    </source>
</evidence>
<keyword evidence="7 8" id="KW-0472">Membrane</keyword>
<proteinExistence type="inferred from homology"/>
<dbReference type="RefSeq" id="WP_305961767.1">
    <property type="nucleotide sequence ID" value="NZ_JAVAMQ010000002.1"/>
</dbReference>
<feature type="transmembrane region" description="Helical" evidence="8">
    <location>
        <begin position="248"/>
        <end position="266"/>
    </location>
</feature>
<dbReference type="EMBL" id="JAVAMQ010000002">
    <property type="protein sequence ID" value="MDP5305887.1"/>
    <property type="molecule type" value="Genomic_DNA"/>
</dbReference>
<evidence type="ECO:0000256" key="2">
    <source>
        <dbReference type="ARBA" id="ARBA00007362"/>
    </source>
</evidence>
<feature type="transmembrane region" description="Helical" evidence="8">
    <location>
        <begin position="77"/>
        <end position="97"/>
    </location>
</feature>
<keyword evidence="4" id="KW-1003">Cell membrane</keyword>
<dbReference type="InterPro" id="IPR004626">
    <property type="entry name" value="RarD"/>
</dbReference>
<sequence length="313" mass="33554">MSGTGPDQVDSPRGLAFAVAAYGLWGFLPIYMKALAEVPPAEVIAHRVLWSLPIAAAVLLWQRRSADVVAALRQPRLLAMAALTAALISVNWLIYVWAIANGQALDAALGYYINPLFSIFLGATLLKERLGAAQIAAIALAALAVVVLALQAGRVPLVAIGLTLSWGFYAYCKRSLPLGPNQGFTLEVMLLTPVALAFVIWTGLEGRGHFLSGTPAQTLLLLGCGPITAIPLLFYANGAKLVRLSTMGILQYIAPTMIFLCAVLLFDEPMGTARMIAFPMIWMALVLYSASMIRAARAGRRLRRAAQATHRAQ</sequence>
<evidence type="ECO:0000256" key="7">
    <source>
        <dbReference type="ARBA" id="ARBA00023136"/>
    </source>
</evidence>
<evidence type="ECO:0000313" key="11">
    <source>
        <dbReference type="Proteomes" id="UP001224997"/>
    </source>
</evidence>
<gene>
    <name evidence="10" type="primary">rarD</name>
    <name evidence="10" type="ORF">Q5Y72_02100</name>
</gene>
<comment type="caution">
    <text evidence="10">The sequence shown here is derived from an EMBL/GenBank/DDBJ whole genome shotgun (WGS) entry which is preliminary data.</text>
</comment>
<dbReference type="InterPro" id="IPR037185">
    <property type="entry name" value="EmrE-like"/>
</dbReference>
<keyword evidence="6 8" id="KW-1133">Transmembrane helix</keyword>
<dbReference type="PANTHER" id="PTHR22911:SF137">
    <property type="entry name" value="SOLUTE CARRIER FAMILY 35 MEMBER G2-RELATED"/>
    <property type="match status" value="1"/>
</dbReference>